<dbReference type="InterPro" id="IPR049945">
    <property type="entry name" value="AAA_22"/>
</dbReference>
<reference evidence="2 3" key="1">
    <citation type="submission" date="2019-03" db="EMBL/GenBank/DDBJ databases">
        <title>Genome sequence of Thiobacillaceae bacterium LSR1, a sulfur-oxidizing bacterium isolated from freshwater sediment.</title>
        <authorList>
            <person name="Li S."/>
        </authorList>
    </citation>
    <scope>NUCLEOTIDE SEQUENCE [LARGE SCALE GENOMIC DNA]</scope>
    <source>
        <strain evidence="2 3">LSR1</strain>
    </source>
</reference>
<dbReference type="SMART" id="SM00382">
    <property type="entry name" value="AAA"/>
    <property type="match status" value="1"/>
</dbReference>
<dbReference type="InterPro" id="IPR003593">
    <property type="entry name" value="AAA+_ATPase"/>
</dbReference>
<keyword evidence="3" id="KW-1185">Reference proteome</keyword>
<dbReference type="OrthoDB" id="9086539at2"/>
<evidence type="ECO:0000313" key="3">
    <source>
        <dbReference type="Proteomes" id="UP000295443"/>
    </source>
</evidence>
<proteinExistence type="predicted"/>
<dbReference type="SUPFAM" id="SSF52540">
    <property type="entry name" value="P-loop containing nucleoside triphosphate hydrolases"/>
    <property type="match status" value="1"/>
</dbReference>
<feature type="domain" description="AAA+ ATPase" evidence="1">
    <location>
        <begin position="11"/>
        <end position="193"/>
    </location>
</feature>
<dbReference type="Pfam" id="PF13401">
    <property type="entry name" value="AAA_22"/>
    <property type="match status" value="1"/>
</dbReference>
<gene>
    <name evidence="2" type="ORF">EZJ19_09730</name>
</gene>
<name>A0A4R1BAE4_9PROT</name>
<dbReference type="InterPro" id="IPR027417">
    <property type="entry name" value="P-loop_NTPase"/>
</dbReference>
<dbReference type="AlphaFoldDB" id="A0A4R1BAE4"/>
<dbReference type="GO" id="GO:0016887">
    <property type="term" value="F:ATP hydrolysis activity"/>
    <property type="evidence" value="ECO:0007669"/>
    <property type="project" value="InterPro"/>
</dbReference>
<evidence type="ECO:0000313" key="2">
    <source>
        <dbReference type="EMBL" id="TCJ13936.1"/>
    </source>
</evidence>
<accession>A0A4R1BAE4</accession>
<comment type="caution">
    <text evidence="2">The sequence shown here is derived from an EMBL/GenBank/DDBJ whole genome shotgun (WGS) entry which is preliminary data.</text>
</comment>
<dbReference type="GO" id="GO:0005524">
    <property type="term" value="F:ATP binding"/>
    <property type="evidence" value="ECO:0007669"/>
    <property type="project" value="UniProtKB-KW"/>
</dbReference>
<dbReference type="Proteomes" id="UP000295443">
    <property type="component" value="Unassembled WGS sequence"/>
</dbReference>
<protein>
    <submittedName>
        <fullName evidence="2">ATP-binding protein</fullName>
    </submittedName>
</protein>
<organism evidence="2 3">
    <name type="scientific">Parasulfuritortus cantonensis</name>
    <dbReference type="NCBI Taxonomy" id="2528202"/>
    <lineage>
        <taxon>Bacteria</taxon>
        <taxon>Pseudomonadati</taxon>
        <taxon>Pseudomonadota</taxon>
        <taxon>Betaproteobacteria</taxon>
        <taxon>Nitrosomonadales</taxon>
        <taxon>Thiobacillaceae</taxon>
        <taxon>Parasulfuritortus</taxon>
    </lineage>
</organism>
<keyword evidence="2" id="KW-0547">Nucleotide-binding</keyword>
<dbReference type="EMBL" id="SJZB01000035">
    <property type="protein sequence ID" value="TCJ13936.1"/>
    <property type="molecule type" value="Genomic_DNA"/>
</dbReference>
<dbReference type="Gene3D" id="3.40.50.300">
    <property type="entry name" value="P-loop containing nucleotide triphosphate hydrolases"/>
    <property type="match status" value="1"/>
</dbReference>
<keyword evidence="2" id="KW-0067">ATP-binding</keyword>
<evidence type="ECO:0000259" key="1">
    <source>
        <dbReference type="SMART" id="SM00382"/>
    </source>
</evidence>
<sequence>MSDINSLLDPDGDILAIMGPAGVGKSVLGHYLVENAIRNHETEMAANAGFTPAIRVEAVASGEAEFSWRLFYMGIIEELGEDLTMPRQDFDIDPVTGRMRRSRRTPMNTLAGLRTAVERSLVARKLRTVVVDEAAHIFRQCSPRKLLIQLDTLKSLSNTTGVQLVLIGSYDLYELLFLSGQLARRIQVVHFPRYRQDNEADVRAFKACVQQFQNTRKDLWGDGLMPYADALMENTLGCVGTLKAVLKRAAKFAQGRGDWSVDALEAALLTDTQREQILREILEGEQRIAPGISRHLSSGSKTPKLRREAA</sequence>